<sequence length="708" mass="78279">MRLRTTTILTGLALWAGAAAAQSDWRPSYTTYGTPGLIEMPSGLSEPDAQFSLTVGGFDLQQRYTMSFQISDRLGGTFRYSRIDQFGGPGEKATYDRSFDIRYRFVDEGRYLPAMTVGLRDFLGTGRYSGEYIAATKTFGDRLRVTAGLGWGRLGSEGGFTNPLGVIDEGFETRPNQDDESFYGEGGTVGDAAFFRGDAAVFGGVEYRFNDRFTGVVEYSTDAYTRQAGRGTYDHESPLNFGVTYTPRPEYAVQLAYLNGSTLSLAATFSVNPFERPTFGGMDPAPVPVAVRPADTRAALSWNRSALPEGTLRDLIAQTLASDGQEVTGVELTDRSIRIRYENTKYRTEAQAMGRINRILTNALPASIEVITLEPVRAGVPVASVTFRRSDIEQLENVAGGTAASLDRAVFADPAGTNAGIVAVDNGEPRFQWGIAPYFAPRLFDPDYPFYASIGIEASADYYVRPNLVLSGAVRYRVFGDRDPDDRVNDGALPPVRTQANSYHEEGNPSIERLTLTHFGRPAQNLYSRVSIGYLEEMFGGISTELLWRPVGSRLALGVEANYVMQRDFDLMLGFRDYDVVTGHASAYYDLGNGYHAQVDAGRYLAGDWGATFALDREFDNGWRVGAYFTRTNVSFEDYGQGSFAKGLRVTIPTDWSIGTPNRQAFDTQFASLRRNGGARLELDNRLYETLRDAQSPMIEDSWGRYWR</sequence>
<dbReference type="Proteomes" id="UP000193900">
    <property type="component" value="Unassembled WGS sequence"/>
</dbReference>
<evidence type="ECO:0000313" key="2">
    <source>
        <dbReference type="EMBL" id="SLN42692.1"/>
    </source>
</evidence>
<evidence type="ECO:0000256" key="1">
    <source>
        <dbReference type="SAM" id="SignalP"/>
    </source>
</evidence>
<proteinExistence type="predicted"/>
<feature type="chain" id="PRO_5013096853" description="YjbH domain-containing protein" evidence="1">
    <location>
        <begin position="22"/>
        <end position="708"/>
    </location>
</feature>
<dbReference type="InterPro" id="IPR010344">
    <property type="entry name" value="YbjH"/>
</dbReference>
<keyword evidence="3" id="KW-1185">Reference proteome</keyword>
<reference evidence="2 3" key="1">
    <citation type="submission" date="2017-03" db="EMBL/GenBank/DDBJ databases">
        <authorList>
            <person name="Afonso C.L."/>
            <person name="Miller P.J."/>
            <person name="Scott M.A."/>
            <person name="Spackman E."/>
            <person name="Goraichik I."/>
            <person name="Dimitrov K.M."/>
            <person name="Suarez D.L."/>
            <person name="Swayne D.E."/>
        </authorList>
    </citation>
    <scope>NUCLEOTIDE SEQUENCE [LARGE SCALE GENOMIC DNA]</scope>
    <source>
        <strain evidence="2 3">CECT 7023</strain>
    </source>
</reference>
<keyword evidence="1" id="KW-0732">Signal</keyword>
<dbReference type="RefSeq" id="WP_085878592.1">
    <property type="nucleotide sequence ID" value="NZ_FWFZ01000007.1"/>
</dbReference>
<dbReference type="AlphaFoldDB" id="A0A1Y5SM06"/>
<dbReference type="Pfam" id="PF06082">
    <property type="entry name" value="YjbH"/>
    <property type="match status" value="1"/>
</dbReference>
<organism evidence="2 3">
    <name type="scientific">Roseisalinus antarcticus</name>
    <dbReference type="NCBI Taxonomy" id="254357"/>
    <lineage>
        <taxon>Bacteria</taxon>
        <taxon>Pseudomonadati</taxon>
        <taxon>Pseudomonadota</taxon>
        <taxon>Alphaproteobacteria</taxon>
        <taxon>Rhodobacterales</taxon>
        <taxon>Roseobacteraceae</taxon>
        <taxon>Roseisalinus</taxon>
    </lineage>
</organism>
<feature type="signal peptide" evidence="1">
    <location>
        <begin position="1"/>
        <end position="21"/>
    </location>
</feature>
<name>A0A1Y5SM06_9RHOB</name>
<evidence type="ECO:0000313" key="3">
    <source>
        <dbReference type="Proteomes" id="UP000193900"/>
    </source>
</evidence>
<gene>
    <name evidence="2" type="ORF">ROA7023_01719</name>
</gene>
<dbReference type="OrthoDB" id="19542at2"/>
<evidence type="ECO:0008006" key="4">
    <source>
        <dbReference type="Google" id="ProtNLM"/>
    </source>
</evidence>
<dbReference type="EMBL" id="FWFZ01000007">
    <property type="protein sequence ID" value="SLN42692.1"/>
    <property type="molecule type" value="Genomic_DNA"/>
</dbReference>
<protein>
    <recommendedName>
        <fullName evidence="4">YjbH domain-containing protein</fullName>
    </recommendedName>
</protein>
<accession>A0A1Y5SM06</accession>